<evidence type="ECO:0000313" key="2">
    <source>
        <dbReference type="EMBL" id="MBB6347354.1"/>
    </source>
</evidence>
<dbReference type="EMBL" id="JACHJB010000002">
    <property type="protein sequence ID" value="MBB6347354.1"/>
    <property type="molecule type" value="Genomic_DNA"/>
</dbReference>
<reference evidence="2 3" key="1">
    <citation type="submission" date="2020-08" db="EMBL/GenBank/DDBJ databases">
        <title>Sequencing the genomes of 1000 actinobacteria strains.</title>
        <authorList>
            <person name="Klenk H.-P."/>
        </authorList>
    </citation>
    <scope>NUCLEOTIDE SEQUENCE [LARGE SCALE GENOMIC DNA]</scope>
    <source>
        <strain evidence="2 3">DSM 45913</strain>
    </source>
</reference>
<comment type="caution">
    <text evidence="2">The sequence shown here is derived from an EMBL/GenBank/DDBJ whole genome shotgun (WGS) entry which is preliminary data.</text>
</comment>
<feature type="region of interest" description="Disordered" evidence="1">
    <location>
        <begin position="50"/>
        <end position="74"/>
    </location>
</feature>
<sequence>MALVAETLPRGMPGPYQLQAAIPALHDEAPSAGETDWPQITALYEVLMGITDNPGGRDAGPATPSSTPPGARPR</sequence>
<protein>
    <submittedName>
        <fullName evidence="2">Putative RNA polymerase sigma factor</fullName>
    </submittedName>
</protein>
<gene>
    <name evidence="2" type="ORF">FHU36_003899</name>
</gene>
<evidence type="ECO:0000256" key="1">
    <source>
        <dbReference type="SAM" id="MobiDB-lite"/>
    </source>
</evidence>
<accession>A0A7X0C5Y3</accession>
<evidence type="ECO:0000313" key="3">
    <source>
        <dbReference type="Proteomes" id="UP000583800"/>
    </source>
</evidence>
<dbReference type="PANTHER" id="PTHR47756:SF2">
    <property type="entry name" value="BLL6612 PROTEIN"/>
    <property type="match status" value="1"/>
</dbReference>
<dbReference type="Proteomes" id="UP000583800">
    <property type="component" value="Unassembled WGS sequence"/>
</dbReference>
<dbReference type="RefSeq" id="WP_221496443.1">
    <property type="nucleotide sequence ID" value="NZ_JACHJB010000002.1"/>
</dbReference>
<keyword evidence="3" id="KW-1185">Reference proteome</keyword>
<name>A0A7X0C5Y3_9ACTN</name>
<dbReference type="PANTHER" id="PTHR47756">
    <property type="entry name" value="BLL6612 PROTEIN-RELATED"/>
    <property type="match status" value="1"/>
</dbReference>
<organism evidence="2 3">
    <name type="scientific">Nonomuraea muscovyensis</name>
    <dbReference type="NCBI Taxonomy" id="1124761"/>
    <lineage>
        <taxon>Bacteria</taxon>
        <taxon>Bacillati</taxon>
        <taxon>Actinomycetota</taxon>
        <taxon>Actinomycetes</taxon>
        <taxon>Streptosporangiales</taxon>
        <taxon>Streptosporangiaceae</taxon>
        <taxon>Nonomuraea</taxon>
    </lineage>
</organism>
<dbReference type="AlphaFoldDB" id="A0A7X0C5Y3"/>
<proteinExistence type="predicted"/>